<dbReference type="PANTHER" id="PTHR13285:SF22">
    <property type="entry name" value="PROTEIN-CYSTEINE N-PALMITOYLTRANSFERASE HHAT"/>
    <property type="match status" value="1"/>
</dbReference>
<feature type="transmembrane region" description="Helical" evidence="6">
    <location>
        <begin position="115"/>
        <end position="148"/>
    </location>
</feature>
<feature type="transmembrane region" description="Helical" evidence="6">
    <location>
        <begin position="180"/>
        <end position="198"/>
    </location>
</feature>
<feature type="transmembrane region" description="Helical" evidence="6">
    <location>
        <begin position="155"/>
        <end position="174"/>
    </location>
</feature>
<feature type="transmembrane region" description="Helical" evidence="6">
    <location>
        <begin position="82"/>
        <end position="103"/>
    </location>
</feature>
<dbReference type="STRING" id="451379.A0A0N5AAP6"/>
<proteinExistence type="inferred from homology"/>
<dbReference type="InterPro" id="IPR004299">
    <property type="entry name" value="MBOAT_fam"/>
</dbReference>
<evidence type="ECO:0000256" key="6">
    <source>
        <dbReference type="SAM" id="Phobius"/>
    </source>
</evidence>
<keyword evidence="3 6" id="KW-1133">Transmembrane helix</keyword>
<dbReference type="AlphaFoldDB" id="A0A0N5AAP6"/>
<sequence>MSSTATATNPAKVLFAYPALPKWEIRIYVIIIGLAVIYAWNAVITASNGFIFKFQHRNYIVRNFPLIGPRYKDQVNWEWNRWSSFALSFLVPYLIGHSLIFNIASKYLTALTTSYITLVYSLLSCCYIFTPWLLFLSIVQGTWIFAIASYYRRPLVVWLSALPLLYYVMNWTAYVAFDPFMVLLFVAYTLLSYISYNLEVARGEVDCQNQSWIRRYLRMMFYAFYPPYLISIIVTYLDFEKQMNDREKMKRDWKALIFFAMRVLFWWIVTEYFLYFSYHETILYDLEYAKNLSKDQFVALGMALGWNKLGQFFQLKYVVIFGLPAVFARIDKMQPPKGPICISRVMLYSKIWRFFDRGLYAFFKRYIFIPICQPSFSLKRKLLGIFVSYGFVLLWHGFHYHNIIWILLNIAELFVEYTGKAIYSINAVRETREKYISDVAFRRILGCLQIIPYIFGLYSNFFFLGGETVGKMFVQRIWYEETLTMRYPAIILLLLGYFFAQVIMEVERYLSQPAKLHSA</sequence>
<evidence type="ECO:0000256" key="3">
    <source>
        <dbReference type="ARBA" id="ARBA00022989"/>
    </source>
</evidence>
<evidence type="ECO:0000256" key="4">
    <source>
        <dbReference type="ARBA" id="ARBA00023136"/>
    </source>
</evidence>
<protein>
    <submittedName>
        <fullName evidence="8">MBOAT family protein</fullName>
    </submittedName>
</protein>
<feature type="transmembrane region" description="Helical" evidence="6">
    <location>
        <begin position="219"/>
        <end position="237"/>
    </location>
</feature>
<evidence type="ECO:0000256" key="1">
    <source>
        <dbReference type="ARBA" id="ARBA00004141"/>
    </source>
</evidence>
<feature type="transmembrane region" description="Helical" evidence="6">
    <location>
        <begin position="257"/>
        <end position="276"/>
    </location>
</feature>
<keyword evidence="2 6" id="KW-0812">Transmembrane</keyword>
<feature type="transmembrane region" description="Helical" evidence="6">
    <location>
        <begin position="485"/>
        <end position="504"/>
    </location>
</feature>
<dbReference type="InterPro" id="IPR051085">
    <property type="entry name" value="MB_O-acyltransferase"/>
</dbReference>
<feature type="transmembrane region" description="Helical" evidence="6">
    <location>
        <begin position="27"/>
        <end position="52"/>
    </location>
</feature>
<dbReference type="GO" id="GO:0016409">
    <property type="term" value="F:palmitoyltransferase activity"/>
    <property type="evidence" value="ECO:0007669"/>
    <property type="project" value="TreeGrafter"/>
</dbReference>
<evidence type="ECO:0000256" key="5">
    <source>
        <dbReference type="ARBA" id="ARBA00038268"/>
    </source>
</evidence>
<evidence type="ECO:0000313" key="8">
    <source>
        <dbReference type="WBParaSite" id="SMUV_0000122201-mRNA-1"/>
    </source>
</evidence>
<comment type="subcellular location">
    <subcellularLocation>
        <location evidence="1">Membrane</location>
        <topology evidence="1">Multi-pass membrane protein</topology>
    </subcellularLocation>
</comment>
<dbReference type="WBParaSite" id="SMUV_0000122201-mRNA-1">
    <property type="protein sequence ID" value="SMUV_0000122201-mRNA-1"/>
    <property type="gene ID" value="SMUV_0000122201"/>
</dbReference>
<feature type="transmembrane region" description="Helical" evidence="6">
    <location>
        <begin position="444"/>
        <end position="465"/>
    </location>
</feature>
<dbReference type="PANTHER" id="PTHR13285">
    <property type="entry name" value="ACYLTRANSFERASE"/>
    <property type="match status" value="1"/>
</dbReference>
<comment type="similarity">
    <text evidence="5">Belongs to the membrane-bound acyltransferase family. HHAT subfamily.</text>
</comment>
<name>A0A0N5AAP6_9BILA</name>
<feature type="transmembrane region" description="Helical" evidence="6">
    <location>
        <begin position="382"/>
        <end position="398"/>
    </location>
</feature>
<evidence type="ECO:0000256" key="2">
    <source>
        <dbReference type="ARBA" id="ARBA00022692"/>
    </source>
</evidence>
<dbReference type="Proteomes" id="UP000046393">
    <property type="component" value="Unplaced"/>
</dbReference>
<reference evidence="8" key="1">
    <citation type="submission" date="2017-02" db="UniProtKB">
        <authorList>
            <consortium name="WormBaseParasite"/>
        </authorList>
    </citation>
    <scope>IDENTIFICATION</scope>
</reference>
<evidence type="ECO:0000313" key="7">
    <source>
        <dbReference type="Proteomes" id="UP000046393"/>
    </source>
</evidence>
<feature type="transmembrane region" description="Helical" evidence="6">
    <location>
        <begin position="404"/>
        <end position="423"/>
    </location>
</feature>
<keyword evidence="4 6" id="KW-0472">Membrane</keyword>
<dbReference type="GO" id="GO:0005783">
    <property type="term" value="C:endoplasmic reticulum"/>
    <property type="evidence" value="ECO:0007669"/>
    <property type="project" value="TreeGrafter"/>
</dbReference>
<dbReference type="Pfam" id="PF03062">
    <property type="entry name" value="MBOAT"/>
    <property type="match status" value="1"/>
</dbReference>
<keyword evidence="7" id="KW-1185">Reference proteome</keyword>
<dbReference type="GO" id="GO:0016020">
    <property type="term" value="C:membrane"/>
    <property type="evidence" value="ECO:0007669"/>
    <property type="project" value="UniProtKB-SubCell"/>
</dbReference>
<accession>A0A0N5AAP6</accession>
<organism evidence="7 8">
    <name type="scientific">Syphacia muris</name>
    <dbReference type="NCBI Taxonomy" id="451379"/>
    <lineage>
        <taxon>Eukaryota</taxon>
        <taxon>Metazoa</taxon>
        <taxon>Ecdysozoa</taxon>
        <taxon>Nematoda</taxon>
        <taxon>Chromadorea</taxon>
        <taxon>Rhabditida</taxon>
        <taxon>Spirurina</taxon>
        <taxon>Oxyuridomorpha</taxon>
        <taxon>Oxyuroidea</taxon>
        <taxon>Oxyuridae</taxon>
        <taxon>Syphacia</taxon>
    </lineage>
</organism>